<feature type="domain" description="RanBP2-type" evidence="9">
    <location>
        <begin position="1640"/>
        <end position="1669"/>
    </location>
</feature>
<dbReference type="InterPro" id="IPR001876">
    <property type="entry name" value="Znf_RanBP2"/>
</dbReference>
<feature type="region of interest" description="Disordered" evidence="7">
    <location>
        <begin position="90"/>
        <end position="123"/>
    </location>
</feature>
<evidence type="ECO:0000256" key="1">
    <source>
        <dbReference type="ARBA" id="ARBA00022723"/>
    </source>
</evidence>
<dbReference type="PANTHER" id="PTHR46435:SF1">
    <property type="entry name" value="E3 UBIQUITIN-PROTEIN LIGASE HECTD4-RELATED"/>
    <property type="match status" value="1"/>
</dbReference>
<dbReference type="PROSITE" id="PS01357">
    <property type="entry name" value="ZF_ZZ_1"/>
    <property type="match status" value="1"/>
</dbReference>
<dbReference type="InterPro" id="IPR000569">
    <property type="entry name" value="HECT_dom"/>
</dbReference>
<protein>
    <submittedName>
        <fullName evidence="11">Uncharacterized protein</fullName>
    </submittedName>
</protein>
<feature type="region of interest" description="Disordered" evidence="7">
    <location>
        <begin position="1674"/>
        <end position="1701"/>
    </location>
</feature>
<organism evidence="11 12">
    <name type="scientific">Pythium oligandrum</name>
    <name type="common">Mycoparasitic fungus</name>
    <dbReference type="NCBI Taxonomy" id="41045"/>
    <lineage>
        <taxon>Eukaryota</taxon>
        <taxon>Sar</taxon>
        <taxon>Stramenopiles</taxon>
        <taxon>Oomycota</taxon>
        <taxon>Peronosporomycetes</taxon>
        <taxon>Pythiales</taxon>
        <taxon>Pythiaceae</taxon>
        <taxon>Pythium</taxon>
    </lineage>
</organism>
<feature type="region of interest" description="Disordered" evidence="7">
    <location>
        <begin position="1169"/>
        <end position="1189"/>
    </location>
</feature>
<sequence>MQRSTGRVVGVGGVVSAEEQGGRHSRSEEAASEREESPISATPKEDGDENVSNKNAWRFLDTKETYHFFNDEMVLSTNEMHHIEVEADAVTPSEKANAKVPKVVEPEDEWSEGDDDDGLYSKHDMPRIRKTSSQTLFEDVYPTFEDLYLPDLADMNPERRGRRRRRQKRQVNQALRAFCDDFHLGQTYLYQKRCEFLRVCHTRAADAERDRLHEARTIQEAEKTSAGCRDAETFVFQKADLILDASVPELFPRKWPHLPYRNPQEWEDNLPGILEFTRRVTELPEGSLLYEPVDIERFIVDACTFLEKAGVDTRCEESQAIESSMSETALAAICALLGVAVRLQSFSLLMLVADMLQFNANLSIHTNVPLLIGTIPAIARSIRDRLIALVDPNVRSAVSCRVNKCVSDLSAIITDSSVPVAHRLAAIADFVTLSDLCTSSKSLVDGFRGIADMLLEPTNALMFARNHSHTELIWMAFRSVFGRILESVDSSKEVRKYALSIVSDLYDRHIDATSKSISVDEAHVISRLALTVMASAHVFDTDLSVAEDWARRMFRLLRVDGLPAVVHVAAIRFLRRLFTLNDALWTKATKSSVDTTRVLLERIGRLLSNAGYTESRDESGDMDCCTLIFEDARVHAKVAEAIESVGEPDIEYLKIEIEERDVGTTPANLDRSEEESSMVHRNVRCDGCNQSPLRGFRFKCSICPNFDLCSKCYLNHDHNAEHQFVRMADSGGTGELLLPRSKGGGIIPAASVVGSKHWKGTVLSAYLTSYGLPSILDNQTVSRHGNAPLMLFQLAKECATGFKVDELEVKRGILRSMQELFFKSQHLSVATRPISRAIFSRDDSNVYRPDGKTLSDSTDFLFNMYAYSSRSELPQHSGRNKLLEYWEKNVIPAIESYVAGSFKSYEMDYFFAQLREPLREGNSAAAMKIAFTLCDGHVPSGCHYPDPDTDWTALQIDDIEVGERYLVCNQKTDASDWPRKMLWTIGHCGVARVVNPSGMVLLQLWNPETSRLEEWWYLVDHLKSSCEVQSVSQSSVDAFENAGERLLKVSKDLIGAFARVCVFECLKLDPDLFLFGDGRQPKMKKHFNIVELLRMVAKAELGREERAILGENVGKGDLQPNRELKRYELVKCLQAVFAKIFDRSFPLLEGKPEEHMFAAKAAKIQNSSKVSATSTARGGSVRHAHETANPKAEALRHRYKLMETLLNEQGRSFDASAAFLQQNALMVSSESPPKPLVMVHVPEASCLVLSFAVHPVLMDLPAGSSLEFFRDERCTDRIFGFFGEKRGLNYLPSIVVPGDRCYVKISQGAYARYKFRVDPLTPDFGLALWIAEELYQRLLVVPFSVFELESIMTSLLSGIAEYVVGTSLPPSVKAVVFQLISKLINFAISRSLFNAIPVAKLSALSHELSIAYENEKTTQKGLFSLYTHQVTELLSLVEEVCRLKGAFTPVFTGAWWGDFVRMASFTRVFVAKKEILGTDAFKRIYCGRAPVQEVRAAATLLKERDVYCERLIFVQKLPRTDQIECIRAALSRFIRRIALEECGEADDQSVFSAVSVTRLGILAQVLHLPVDESGHTQGYAIVDLGREDIVNNVILRLQKQKFEFVGAATEEDTQLTEQLRSLQDGVDAIGRSSETPVSTEDNMWPCGVCTLENTMKDIECAACGSPIPPEYADLASHHTPATSDTSANDNSASGEEDATECDGWSCESCTLVNLWEDFECAACGSERNPDLEPPAAAHTDGGDHQQEDTSTKTDGGLQHQISAVRVVDLFRIAEKGRVAQVESFLATKILRFGSTTNDHQYSEEFAALLEHDALRGELVGAHQGNSEQSSAKIGAAASADKLGSLVSANQTLHASLLADSCTLFELYRCLRRVGYDLDFQLSHYPCVDEALNTQVKWTHQMDMQLIALSRTLSASIGVLSLAELSLSHLSSASAADYPLLSMLETRDLRLRFQMLKAFNIMLLDALPLVNLHQSSDPNSLRMRLMAIRQLIFPAVKIRFFAQTQDNANLACSNMADQGNKRPMVTLDRRRIVARRSPTAPLLLQNPETSLFGSTMQQLSKVQPSLLRAKRPTGASDPFVSFIVIFAGEHVVGEGGPYRQLFNDIATELLSPGNPLFVPTQNNVMKIGEYRERYLPRPSSTSKELIRMYEFVGLLMGCCLRTGVRLNIRLAPIVWKMLVKQSLAVLDLEHVDWSLCESLKYLEATAFDASTGDDDILYESFTTTLSDGSCVELKPRGADIAVTKLNCKEYVRLVKTARLQECKPQVDAMLRGIGKIVPVELLQLCTWSELQQWVCGSLDIDIELLKRHTRYSSGMTPDKFPHLEMFWKVLASFSEENKRKFINFAWGQDTLPADDAEFDRTHTRLLVKMPTGNNQNQDVMLPKADTCFFNIELPAYSSEAIMREKILLAITLCTSMDGDDQAGRLEIYYAGDEYDDHLE</sequence>
<dbReference type="InterPro" id="IPR035983">
    <property type="entry name" value="Hect_E3_ubiquitin_ligase"/>
</dbReference>
<evidence type="ECO:0000313" key="11">
    <source>
        <dbReference type="EMBL" id="TMW62992.1"/>
    </source>
</evidence>
<reference evidence="11" key="1">
    <citation type="submission" date="2019-03" db="EMBL/GenBank/DDBJ databases">
        <title>Long read genome sequence of the mycoparasitic Pythium oligandrum ATCC 38472 isolated from sugarbeet rhizosphere.</title>
        <authorList>
            <person name="Gaulin E."/>
        </authorList>
    </citation>
    <scope>NUCLEOTIDE SEQUENCE</scope>
    <source>
        <strain evidence="11">ATCC 38472_TT</strain>
    </source>
</reference>
<evidence type="ECO:0000256" key="5">
    <source>
        <dbReference type="PROSITE-ProRule" id="PRU00104"/>
    </source>
</evidence>
<dbReference type="Pfam" id="PF00569">
    <property type="entry name" value="ZZ"/>
    <property type="match status" value="1"/>
</dbReference>
<dbReference type="Pfam" id="PF00632">
    <property type="entry name" value="HECT"/>
    <property type="match status" value="1"/>
</dbReference>
<dbReference type="SMART" id="SM00119">
    <property type="entry name" value="HECTc"/>
    <property type="match status" value="1"/>
</dbReference>
<feature type="region of interest" description="Disordered" evidence="7">
    <location>
        <begin position="1731"/>
        <end position="1757"/>
    </location>
</feature>
<dbReference type="Gene3D" id="3.30.60.90">
    <property type="match status" value="1"/>
</dbReference>
<dbReference type="PANTHER" id="PTHR46435">
    <property type="entry name" value="E3 UBIQUITIN-PROTEIN LIGASE HECTD4-RELATED"/>
    <property type="match status" value="1"/>
</dbReference>
<dbReference type="SUPFAM" id="SSF57850">
    <property type="entry name" value="RING/U-box"/>
    <property type="match status" value="1"/>
</dbReference>
<comment type="caution">
    <text evidence="11">The sequence shown here is derived from an EMBL/GenBank/DDBJ whole genome shotgun (WGS) entry which is preliminary data.</text>
</comment>
<feature type="domain" description="RanBP2-type" evidence="9">
    <location>
        <begin position="1700"/>
        <end position="1729"/>
    </location>
</feature>
<feature type="region of interest" description="Disordered" evidence="7">
    <location>
        <begin position="1"/>
        <end position="51"/>
    </location>
</feature>
<feature type="compositionally biased region" description="Basic and acidic residues" evidence="7">
    <location>
        <begin position="1740"/>
        <end position="1751"/>
    </location>
</feature>
<dbReference type="SMART" id="SM00291">
    <property type="entry name" value="ZnF_ZZ"/>
    <property type="match status" value="1"/>
</dbReference>
<dbReference type="PROSITE" id="PS50135">
    <property type="entry name" value="ZF_ZZ_2"/>
    <property type="match status" value="1"/>
</dbReference>
<keyword evidence="12" id="KW-1185">Reference proteome</keyword>
<dbReference type="SMART" id="SM00547">
    <property type="entry name" value="ZnF_RBZ"/>
    <property type="match status" value="2"/>
</dbReference>
<name>A0A8K1CGL2_PYTOL</name>
<evidence type="ECO:0000256" key="6">
    <source>
        <dbReference type="PROSITE-ProRule" id="PRU00228"/>
    </source>
</evidence>
<dbReference type="PROSITE" id="PS01358">
    <property type="entry name" value="ZF_RANBP2_1"/>
    <property type="match status" value="2"/>
</dbReference>
<dbReference type="GO" id="GO:0004842">
    <property type="term" value="F:ubiquitin-protein transferase activity"/>
    <property type="evidence" value="ECO:0007669"/>
    <property type="project" value="InterPro"/>
</dbReference>
<proteinExistence type="predicted"/>
<feature type="compositionally biased region" description="Acidic residues" evidence="7">
    <location>
        <begin position="106"/>
        <end position="118"/>
    </location>
</feature>
<evidence type="ECO:0000256" key="2">
    <source>
        <dbReference type="ARBA" id="ARBA00022771"/>
    </source>
</evidence>
<dbReference type="InterPro" id="IPR043366">
    <property type="entry name" value="HECTD4"/>
</dbReference>
<dbReference type="InterPro" id="IPR043145">
    <property type="entry name" value="Znf_ZZ_sf"/>
</dbReference>
<evidence type="ECO:0000256" key="3">
    <source>
        <dbReference type="ARBA" id="ARBA00022786"/>
    </source>
</evidence>
<dbReference type="Gene3D" id="3.90.1750.10">
    <property type="entry name" value="Hect, E3 ligase catalytic domains"/>
    <property type="match status" value="1"/>
</dbReference>
<keyword evidence="1" id="KW-0479">Metal-binding</keyword>
<dbReference type="SUPFAM" id="SSF56204">
    <property type="entry name" value="Hect, E3 ligase catalytic domain"/>
    <property type="match status" value="1"/>
</dbReference>
<evidence type="ECO:0000256" key="7">
    <source>
        <dbReference type="SAM" id="MobiDB-lite"/>
    </source>
</evidence>
<dbReference type="GO" id="GO:0008270">
    <property type="term" value="F:zinc ion binding"/>
    <property type="evidence" value="ECO:0007669"/>
    <property type="project" value="UniProtKB-KW"/>
</dbReference>
<feature type="compositionally biased region" description="Polar residues" evidence="7">
    <location>
        <begin position="1679"/>
        <end position="1693"/>
    </location>
</feature>
<dbReference type="InterPro" id="IPR000433">
    <property type="entry name" value="Znf_ZZ"/>
</dbReference>
<keyword evidence="3 5" id="KW-0833">Ubl conjugation pathway</keyword>
<dbReference type="Gene3D" id="3.30.2410.10">
    <property type="entry name" value="Hect, E3 ligase catalytic domain"/>
    <property type="match status" value="1"/>
</dbReference>
<dbReference type="OrthoDB" id="239701at2759"/>
<gene>
    <name evidence="11" type="ORF">Poli38472_005610</name>
</gene>
<evidence type="ECO:0000259" key="8">
    <source>
        <dbReference type="PROSITE" id="PS50135"/>
    </source>
</evidence>
<accession>A0A8K1CGL2</accession>
<dbReference type="PROSITE" id="PS50199">
    <property type="entry name" value="ZF_RANBP2_2"/>
    <property type="match status" value="2"/>
</dbReference>
<evidence type="ECO:0000259" key="10">
    <source>
        <dbReference type="PROSITE" id="PS50237"/>
    </source>
</evidence>
<evidence type="ECO:0000259" key="9">
    <source>
        <dbReference type="PROSITE" id="PS50199"/>
    </source>
</evidence>
<dbReference type="PROSITE" id="PS50237">
    <property type="entry name" value="HECT"/>
    <property type="match status" value="1"/>
</dbReference>
<dbReference type="Gene3D" id="3.30.2160.10">
    <property type="entry name" value="Hect, E3 ligase catalytic domain"/>
    <property type="match status" value="1"/>
</dbReference>
<feature type="domain" description="HECT" evidence="10">
    <location>
        <begin position="2062"/>
        <end position="2409"/>
    </location>
</feature>
<keyword evidence="2 6" id="KW-0863">Zinc-finger</keyword>
<dbReference type="EMBL" id="SPLM01000073">
    <property type="protein sequence ID" value="TMW62992.1"/>
    <property type="molecule type" value="Genomic_DNA"/>
</dbReference>
<feature type="domain" description="ZZ-type" evidence="8">
    <location>
        <begin position="680"/>
        <end position="732"/>
    </location>
</feature>
<feature type="active site" description="Glycyl thioester intermediate" evidence="5">
    <location>
        <position position="2386"/>
    </location>
</feature>
<keyword evidence="4" id="KW-0862">Zinc</keyword>
<feature type="compositionally biased region" description="Basic and acidic residues" evidence="7">
    <location>
        <begin position="20"/>
        <end position="37"/>
    </location>
</feature>
<evidence type="ECO:0000313" key="12">
    <source>
        <dbReference type="Proteomes" id="UP000794436"/>
    </source>
</evidence>
<evidence type="ECO:0000256" key="4">
    <source>
        <dbReference type="ARBA" id="ARBA00022833"/>
    </source>
</evidence>
<dbReference type="Proteomes" id="UP000794436">
    <property type="component" value="Unassembled WGS sequence"/>
</dbReference>
<dbReference type="Gene3D" id="2.30.30.380">
    <property type="entry name" value="Zn-finger domain of Sec23/24"/>
    <property type="match status" value="1"/>
</dbReference>